<dbReference type="InterPro" id="IPR001680">
    <property type="entry name" value="WD40_rpt"/>
</dbReference>
<accession>A0A812RWC1</accession>
<dbReference type="OrthoDB" id="447703at2759"/>
<dbReference type="AlphaFoldDB" id="A0A812RWC1"/>
<dbReference type="Gene3D" id="2.130.10.10">
    <property type="entry name" value="YVTN repeat-like/Quinoprotein amine dehydrogenase"/>
    <property type="match status" value="1"/>
</dbReference>
<feature type="region of interest" description="Disordered" evidence="1">
    <location>
        <begin position="183"/>
        <end position="213"/>
    </location>
</feature>
<protein>
    <submittedName>
        <fullName evidence="2">DAW1 protein</fullName>
    </submittedName>
</protein>
<reference evidence="2" key="1">
    <citation type="submission" date="2021-02" db="EMBL/GenBank/DDBJ databases">
        <authorList>
            <person name="Dougan E. K."/>
            <person name="Rhodes N."/>
            <person name="Thang M."/>
            <person name="Chan C."/>
        </authorList>
    </citation>
    <scope>NUCLEOTIDE SEQUENCE</scope>
</reference>
<dbReference type="SMART" id="SM00320">
    <property type="entry name" value="WD40"/>
    <property type="match status" value="3"/>
</dbReference>
<gene>
    <name evidence="2" type="primary">DAW1</name>
    <name evidence="2" type="ORF">SPIL2461_LOCUS11130</name>
</gene>
<dbReference type="EMBL" id="CAJNIZ010021624">
    <property type="protein sequence ID" value="CAE7453916.1"/>
    <property type="molecule type" value="Genomic_DNA"/>
</dbReference>
<dbReference type="SUPFAM" id="SSF101908">
    <property type="entry name" value="Putative isomerase YbhE"/>
    <property type="match status" value="1"/>
</dbReference>
<name>A0A812RWC1_SYMPI</name>
<dbReference type="Proteomes" id="UP000649617">
    <property type="component" value="Unassembled WGS sequence"/>
</dbReference>
<sequence length="1096" mass="117996">MLSEVSSGGGAWAGTGGGGGETLDEFNLKLLEKPGRKSGCLSYLPPCPGKRSYTHIRTSALEPRFIFGKAEDLPRSQELCRACDLTSDVPVAKPSVDVVRVSWPKTALSASRDRCVEPRLFFSAPEQESRPDHYTYLDCFVAIRMGRVWTLLIVSCFGLVFYHDKPTAAQGLHRFEGTRLASELEESPYEKSNSSSQHPVRPGGTLSADGHSGAGAGEPPFCVGLARSSARQVEDTGSYGSPRNETLLVRPLLREPPQQGGLLPRVWWDAAVLHSYAWTTSLATADTQAAVPQDQTTAFTQTKEWWWRQLSDLPQPAAAPTIALPKTAGGSMAEASEEGELLGALLAHLGDSSTLPTALAERVQVFQSANARSTGKLLHKQVARQTEARTQLQRLAKDRQTFLEGWAEYLQVLTETVDQQGRLARPSLDILTPSGKRRLLPFCKLPRLANTGYGSWIRYDKGAHAARALEDMQQAATPFAANLFPGRDPSLLPTLIQLEDLFRGAKQGKAPGPNGIPEWLWALDSRAAARAFLPIFLKAHFRLTEPVQFKSTALIALFKGKGSPAVLANHRAIALLDGPGKALRRSLRPALVSLLPPPDQQQGGTPGSLLAGARHLSRAHQQLALGLKTPTVALFLDVSSAYYRVLRQSFGQGDLEHDEDIAKLLTLLKVPPSTLQEVCDWLSATDLLTEASPHCTALICGTFFHIQGAPGIVRTRAGSRPGDSIADLLFSLVQADFLQAVRARIGGLAASDPVLASLELPINSVIPVWADDAVVLLAQRTTPQLLQAAKHTLEAVHGEYTRRAMAPNYAPGKSEALFSFKGLGLFYVTSRTALLNRPCMPPAPFALPFAKPKQMSCILDMGRSGMTTVPQMACPIMGISSASSARQPLPPLSSYRPIALASMASAALQPAMLFPDLPCPQQRGELFAGGLGVQDFSGGPGTVSSCDVDWQKCRAFTGSRHGQITLWDLDFREALWTLPGHKGLVQAVSLEPGGNRCLSLTEELVCLWTTDGALVRRLPGAAAGEGDGPTSAIVDWPCLWLLTAGPDSFVRVWDLAPQKEPGEKATPLVEVKDSSAGHAYGVVCCAAEWANAVGFN</sequence>
<evidence type="ECO:0000256" key="1">
    <source>
        <dbReference type="SAM" id="MobiDB-lite"/>
    </source>
</evidence>
<keyword evidence="3" id="KW-1185">Reference proteome</keyword>
<comment type="caution">
    <text evidence="2">The sequence shown here is derived from an EMBL/GenBank/DDBJ whole genome shotgun (WGS) entry which is preliminary data.</text>
</comment>
<dbReference type="PANTHER" id="PTHR19446">
    <property type="entry name" value="REVERSE TRANSCRIPTASES"/>
    <property type="match status" value="1"/>
</dbReference>
<proteinExistence type="predicted"/>
<dbReference type="InterPro" id="IPR015943">
    <property type="entry name" value="WD40/YVTN_repeat-like_dom_sf"/>
</dbReference>
<evidence type="ECO:0000313" key="3">
    <source>
        <dbReference type="Proteomes" id="UP000649617"/>
    </source>
</evidence>
<organism evidence="2 3">
    <name type="scientific">Symbiodinium pilosum</name>
    <name type="common">Dinoflagellate</name>
    <dbReference type="NCBI Taxonomy" id="2952"/>
    <lineage>
        <taxon>Eukaryota</taxon>
        <taxon>Sar</taxon>
        <taxon>Alveolata</taxon>
        <taxon>Dinophyceae</taxon>
        <taxon>Suessiales</taxon>
        <taxon>Symbiodiniaceae</taxon>
        <taxon>Symbiodinium</taxon>
    </lineage>
</organism>
<evidence type="ECO:0000313" key="2">
    <source>
        <dbReference type="EMBL" id="CAE7453916.1"/>
    </source>
</evidence>